<reference evidence="14 15" key="1">
    <citation type="journal article" date="2014" name="Nature">
        <title>The genome of the recently domesticated crop plant sugar beet (Beta vulgaris).</title>
        <authorList>
            <person name="Dohm J.C."/>
            <person name="Minoche A.E."/>
            <person name="Holtgrawe D."/>
            <person name="Capella-Gutierrez S."/>
            <person name="Zakrzewski F."/>
            <person name="Tafer H."/>
            <person name="Rupp O."/>
            <person name="Sorensen T.R."/>
            <person name="Stracke R."/>
            <person name="Reinhardt R."/>
            <person name="Goesmann A."/>
            <person name="Kraft T."/>
            <person name="Schulz B."/>
            <person name="Stadler P.F."/>
            <person name="Schmidt T."/>
            <person name="Gabaldon T."/>
            <person name="Lehrach H."/>
            <person name="Weisshaar B."/>
            <person name="Himmelbauer H."/>
        </authorList>
    </citation>
    <scope>NUCLEOTIDE SEQUENCE [LARGE SCALE GENOMIC DNA]</scope>
    <source>
        <tissue evidence="14">Taproot</tissue>
    </source>
</reference>
<dbReference type="eggNOG" id="ENOG502R3C8">
    <property type="taxonomic scope" value="Eukaryota"/>
</dbReference>
<evidence type="ECO:0000256" key="4">
    <source>
        <dbReference type="ARBA" id="ARBA00013229"/>
    </source>
</evidence>
<sequence>MARKLNIVLASFFLVIFRIDAQTLIPENPAEVETWFNNVVKPISQVKGALEPSVIEAENGGVETIDVRQDGSGKFKTIADAVKHVKVGNKKRVIITIGPGEYREKVKIERLQSYITFYGTDPKNRPTITFAGTAAQYGTVDSATLIVESDYFVAANLIISNSAPRPDGKTKGGQAAAIRISGDRSAFYNCKFTGFQDTVCDDKGNHFFKDCYIEGTVDFIFGEARSIYLNTELHVIPGDLEAMITAHARGNQDGVGGYSFVHCKVTGTGSYAVLGRAWFAAARVVYSFCDISNVIRPEGWSDNKKAAYQTTVYFGEYKNKGTGADIKKRVPYFKNLTDLEAKQFISMEYIDAAKWLLPPPKV</sequence>
<dbReference type="GO" id="GO:0045490">
    <property type="term" value="P:pectin catabolic process"/>
    <property type="evidence" value="ECO:0007669"/>
    <property type="project" value="UniProtKB-UniRule"/>
</dbReference>
<dbReference type="FunFam" id="2.160.20.10:FF:000008">
    <property type="entry name" value="Pectinesterase"/>
    <property type="match status" value="1"/>
</dbReference>
<organism evidence="14 15">
    <name type="scientific">Beta vulgaris subsp. vulgaris</name>
    <name type="common">Beet</name>
    <dbReference type="NCBI Taxonomy" id="3555"/>
    <lineage>
        <taxon>Eukaryota</taxon>
        <taxon>Viridiplantae</taxon>
        <taxon>Streptophyta</taxon>
        <taxon>Embryophyta</taxon>
        <taxon>Tracheophyta</taxon>
        <taxon>Spermatophyta</taxon>
        <taxon>Magnoliopsida</taxon>
        <taxon>eudicotyledons</taxon>
        <taxon>Gunneridae</taxon>
        <taxon>Pentapetalae</taxon>
        <taxon>Caryophyllales</taxon>
        <taxon>Chenopodiaceae</taxon>
        <taxon>Betoideae</taxon>
        <taxon>Beta</taxon>
    </lineage>
</organism>
<comment type="catalytic activity">
    <reaction evidence="10 12">
        <text>[(1-&gt;4)-alpha-D-galacturonosyl methyl ester](n) + n H2O = [(1-&gt;4)-alpha-D-galacturonosyl](n) + n methanol + n H(+)</text>
        <dbReference type="Rhea" id="RHEA:22380"/>
        <dbReference type="Rhea" id="RHEA-COMP:14570"/>
        <dbReference type="Rhea" id="RHEA-COMP:14573"/>
        <dbReference type="ChEBI" id="CHEBI:15377"/>
        <dbReference type="ChEBI" id="CHEBI:15378"/>
        <dbReference type="ChEBI" id="CHEBI:17790"/>
        <dbReference type="ChEBI" id="CHEBI:140522"/>
        <dbReference type="ChEBI" id="CHEBI:140523"/>
        <dbReference type="EC" id="3.1.1.11"/>
    </reaction>
</comment>
<dbReference type="SUPFAM" id="SSF51126">
    <property type="entry name" value="Pectin lyase-like"/>
    <property type="match status" value="1"/>
</dbReference>
<evidence type="ECO:0000256" key="7">
    <source>
        <dbReference type="ARBA" id="ARBA00022729"/>
    </source>
</evidence>
<feature type="domain" description="Pectinesterase catalytic" evidence="13">
    <location>
        <begin position="66"/>
        <end position="351"/>
    </location>
</feature>
<dbReference type="InterPro" id="IPR012334">
    <property type="entry name" value="Pectin_lyas_fold"/>
</dbReference>
<keyword evidence="5" id="KW-0134">Cell wall</keyword>
<evidence type="ECO:0000256" key="9">
    <source>
        <dbReference type="ARBA" id="ARBA00023085"/>
    </source>
</evidence>
<evidence type="ECO:0000256" key="12">
    <source>
        <dbReference type="RuleBase" id="RU000589"/>
    </source>
</evidence>
<keyword evidence="7 12" id="KW-0732">Signal</keyword>
<comment type="subcellular location">
    <subcellularLocation>
        <location evidence="1">Secreted</location>
        <location evidence="1">Cell wall</location>
    </subcellularLocation>
</comment>
<dbReference type="OMA" id="CQFSGYQ"/>
<dbReference type="AlphaFoldDB" id="A0A0J8B573"/>
<name>A0A0J8B573_BETVV</name>
<evidence type="ECO:0000256" key="1">
    <source>
        <dbReference type="ARBA" id="ARBA00004191"/>
    </source>
</evidence>
<keyword evidence="15" id="KW-1185">Reference proteome</keyword>
<dbReference type="Pfam" id="PF01095">
    <property type="entry name" value="Pectinesterase"/>
    <property type="match status" value="1"/>
</dbReference>
<evidence type="ECO:0000313" key="15">
    <source>
        <dbReference type="Proteomes" id="UP000035740"/>
    </source>
</evidence>
<keyword evidence="9 12" id="KW-0063">Aspartyl esterase</keyword>
<dbReference type="EC" id="3.1.1.11" evidence="4 12"/>
<comment type="similarity">
    <text evidence="3">Belongs to the pectinesterase family.</text>
</comment>
<evidence type="ECO:0000313" key="14">
    <source>
        <dbReference type="EMBL" id="KMS96121.1"/>
    </source>
</evidence>
<dbReference type="KEGG" id="bvg:104883571"/>
<dbReference type="PROSITE" id="PS00503">
    <property type="entry name" value="PECTINESTERASE_2"/>
    <property type="match status" value="1"/>
</dbReference>
<dbReference type="PANTHER" id="PTHR31321">
    <property type="entry name" value="ACYL-COA THIOESTER HYDROLASE YBHC-RELATED"/>
    <property type="match status" value="1"/>
</dbReference>
<dbReference type="Gramene" id="KMS96121">
    <property type="protein sequence ID" value="KMS96121"/>
    <property type="gene ID" value="BVRB_001920"/>
</dbReference>
<evidence type="ECO:0000256" key="6">
    <source>
        <dbReference type="ARBA" id="ARBA00022525"/>
    </source>
</evidence>
<dbReference type="PANTHER" id="PTHR31321:SF87">
    <property type="entry name" value="PECTINESTERASE 63-RELATED"/>
    <property type="match status" value="1"/>
</dbReference>
<keyword evidence="6" id="KW-0964">Secreted</keyword>
<dbReference type="InterPro" id="IPR033131">
    <property type="entry name" value="Pectinesterase_Asp_AS"/>
</dbReference>
<evidence type="ECO:0000256" key="10">
    <source>
        <dbReference type="ARBA" id="ARBA00047928"/>
    </source>
</evidence>
<keyword evidence="8 12" id="KW-0378">Hydrolase</keyword>
<feature type="chain" id="PRO_5005120043" description="Pectinesterase" evidence="12">
    <location>
        <begin position="22"/>
        <end position="362"/>
    </location>
</feature>
<feature type="signal peptide" evidence="12">
    <location>
        <begin position="1"/>
        <end position="21"/>
    </location>
</feature>
<dbReference type="Proteomes" id="UP000035740">
    <property type="component" value="Unassembled WGS sequence"/>
</dbReference>
<gene>
    <name evidence="14" type="ORF">BVRB_001920</name>
</gene>
<comment type="pathway">
    <text evidence="2 12">Glycan metabolism; pectin degradation; 2-dehydro-3-deoxy-D-gluconate from pectin: step 1/5.</text>
</comment>
<dbReference type="Gene3D" id="2.160.20.10">
    <property type="entry name" value="Single-stranded right-handed beta-helix, Pectin lyase-like"/>
    <property type="match status" value="1"/>
</dbReference>
<protein>
    <recommendedName>
        <fullName evidence="4 12">Pectinesterase</fullName>
        <ecNumber evidence="4 12">3.1.1.11</ecNumber>
    </recommendedName>
</protein>
<evidence type="ECO:0000256" key="11">
    <source>
        <dbReference type="PROSITE-ProRule" id="PRU10040"/>
    </source>
</evidence>
<dbReference type="OrthoDB" id="2019149at2759"/>
<dbReference type="EMBL" id="KQ090407">
    <property type="protein sequence ID" value="KMS96121.1"/>
    <property type="molecule type" value="Genomic_DNA"/>
</dbReference>
<feature type="active site" evidence="11">
    <location>
        <position position="218"/>
    </location>
</feature>
<evidence type="ECO:0000256" key="8">
    <source>
        <dbReference type="ARBA" id="ARBA00022801"/>
    </source>
</evidence>
<dbReference type="InterPro" id="IPR011050">
    <property type="entry name" value="Pectin_lyase_fold/virulence"/>
</dbReference>
<evidence type="ECO:0000259" key="13">
    <source>
        <dbReference type="Pfam" id="PF01095"/>
    </source>
</evidence>
<evidence type="ECO:0000256" key="5">
    <source>
        <dbReference type="ARBA" id="ARBA00022512"/>
    </source>
</evidence>
<evidence type="ECO:0000256" key="3">
    <source>
        <dbReference type="ARBA" id="ARBA00008891"/>
    </source>
</evidence>
<dbReference type="GO" id="GO:0042545">
    <property type="term" value="P:cell wall modification"/>
    <property type="evidence" value="ECO:0007669"/>
    <property type="project" value="UniProtKB-UniRule"/>
</dbReference>
<dbReference type="GO" id="GO:0030599">
    <property type="term" value="F:pectinesterase activity"/>
    <property type="evidence" value="ECO:0007669"/>
    <property type="project" value="UniProtKB-UniRule"/>
</dbReference>
<evidence type="ECO:0000256" key="2">
    <source>
        <dbReference type="ARBA" id="ARBA00005184"/>
    </source>
</evidence>
<proteinExistence type="inferred from homology"/>
<dbReference type="InterPro" id="IPR000070">
    <property type="entry name" value="Pectinesterase_cat"/>
</dbReference>
<accession>A0A0J8B573</accession>
<dbReference type="UniPathway" id="UPA00545">
    <property type="reaction ID" value="UER00823"/>
</dbReference>